<dbReference type="Proteomes" id="UP000799770">
    <property type="component" value="Unassembled WGS sequence"/>
</dbReference>
<accession>A0A6A5YIL2</accession>
<proteinExistence type="predicted"/>
<gene>
    <name evidence="1" type="ORF">BDV96DRAFT_508476</name>
</gene>
<dbReference type="GO" id="GO:0006629">
    <property type="term" value="P:lipid metabolic process"/>
    <property type="evidence" value="ECO:0007669"/>
    <property type="project" value="TreeGrafter"/>
</dbReference>
<evidence type="ECO:0000313" key="2">
    <source>
        <dbReference type="Proteomes" id="UP000799770"/>
    </source>
</evidence>
<keyword evidence="2" id="KW-1185">Reference proteome</keyword>
<dbReference type="InterPro" id="IPR037460">
    <property type="entry name" value="SEST-like"/>
</dbReference>
<dbReference type="OrthoDB" id="21678at2759"/>
<dbReference type="InterPro" id="IPR036514">
    <property type="entry name" value="SGNH_hydro_sf"/>
</dbReference>
<dbReference type="PANTHER" id="PTHR37981">
    <property type="entry name" value="LIPASE 2"/>
    <property type="match status" value="1"/>
</dbReference>
<sequence>GYVAFGDSYGAGLGTGTTTTDACRVGSNNFADLLMRCTQDNSIDYQRMVCYGATIVGLNRQIDEWKTPEHADIATVSMGGNDLGFSHLVYHCITTPNPFRWVNRGKCVEAQNLANTLLNDVGANGLRANLIRAYKRILENETFQDFHVYVTGYLQFFN</sequence>
<name>A0A6A5YIL2_9PLEO</name>
<dbReference type="SUPFAM" id="SSF52266">
    <property type="entry name" value="SGNH hydrolase"/>
    <property type="match status" value="1"/>
</dbReference>
<reference evidence="1" key="1">
    <citation type="journal article" date="2020" name="Stud. Mycol.">
        <title>101 Dothideomycetes genomes: a test case for predicting lifestyles and emergence of pathogens.</title>
        <authorList>
            <person name="Haridas S."/>
            <person name="Albert R."/>
            <person name="Binder M."/>
            <person name="Bloem J."/>
            <person name="Labutti K."/>
            <person name="Salamov A."/>
            <person name="Andreopoulos B."/>
            <person name="Baker S."/>
            <person name="Barry K."/>
            <person name="Bills G."/>
            <person name="Bluhm B."/>
            <person name="Cannon C."/>
            <person name="Castanera R."/>
            <person name="Culley D."/>
            <person name="Daum C."/>
            <person name="Ezra D."/>
            <person name="Gonzalez J."/>
            <person name="Henrissat B."/>
            <person name="Kuo A."/>
            <person name="Liang C."/>
            <person name="Lipzen A."/>
            <person name="Lutzoni F."/>
            <person name="Magnuson J."/>
            <person name="Mondo S."/>
            <person name="Nolan M."/>
            <person name="Ohm R."/>
            <person name="Pangilinan J."/>
            <person name="Park H.-J."/>
            <person name="Ramirez L."/>
            <person name="Alfaro M."/>
            <person name="Sun H."/>
            <person name="Tritt A."/>
            <person name="Yoshinaga Y."/>
            <person name="Zwiers L.-H."/>
            <person name="Turgeon B."/>
            <person name="Goodwin S."/>
            <person name="Spatafora J."/>
            <person name="Crous P."/>
            <person name="Grigoriev I."/>
        </authorList>
    </citation>
    <scope>NUCLEOTIDE SEQUENCE</scope>
    <source>
        <strain evidence="1">CBS 627.86</strain>
    </source>
</reference>
<protein>
    <submittedName>
        <fullName evidence="1">SGNH hydrolase-type esterase domain-containing protein</fullName>
    </submittedName>
</protein>
<dbReference type="AlphaFoldDB" id="A0A6A5YIL2"/>
<feature type="non-terminal residue" evidence="1">
    <location>
        <position position="1"/>
    </location>
</feature>
<dbReference type="PANTHER" id="PTHR37981:SF1">
    <property type="entry name" value="SGNH HYDROLASE-TYPE ESTERASE DOMAIN-CONTAINING PROTEIN"/>
    <property type="match status" value="1"/>
</dbReference>
<keyword evidence="1" id="KW-0378">Hydrolase</keyword>
<organism evidence="1 2">
    <name type="scientific">Lophiotrema nucula</name>
    <dbReference type="NCBI Taxonomy" id="690887"/>
    <lineage>
        <taxon>Eukaryota</taxon>
        <taxon>Fungi</taxon>
        <taxon>Dikarya</taxon>
        <taxon>Ascomycota</taxon>
        <taxon>Pezizomycotina</taxon>
        <taxon>Dothideomycetes</taxon>
        <taxon>Pleosporomycetidae</taxon>
        <taxon>Pleosporales</taxon>
        <taxon>Lophiotremataceae</taxon>
        <taxon>Lophiotrema</taxon>
    </lineage>
</organism>
<dbReference type="EMBL" id="ML977367">
    <property type="protein sequence ID" value="KAF2106051.1"/>
    <property type="molecule type" value="Genomic_DNA"/>
</dbReference>
<evidence type="ECO:0000313" key="1">
    <source>
        <dbReference type="EMBL" id="KAF2106051.1"/>
    </source>
</evidence>
<dbReference type="Gene3D" id="3.40.50.1110">
    <property type="entry name" value="SGNH hydrolase"/>
    <property type="match status" value="1"/>
</dbReference>
<dbReference type="GO" id="GO:0016788">
    <property type="term" value="F:hydrolase activity, acting on ester bonds"/>
    <property type="evidence" value="ECO:0007669"/>
    <property type="project" value="InterPro"/>
</dbReference>